<dbReference type="NCBIfam" id="TIGR00254">
    <property type="entry name" value="GGDEF"/>
    <property type="match status" value="1"/>
</dbReference>
<reference evidence="3" key="1">
    <citation type="submission" date="2017-11" db="EMBL/GenBank/DDBJ databases">
        <authorList>
            <person name="Kuznetsova I."/>
            <person name="Sazanova A."/>
            <person name="Chirak E."/>
            <person name="Safronova V."/>
            <person name="Willems A."/>
        </authorList>
    </citation>
    <scope>NUCLEOTIDE SEQUENCE [LARGE SCALE GENOMIC DNA]</scope>
    <source>
        <strain evidence="3">CCBAU 03422</strain>
    </source>
</reference>
<dbReference type="AlphaFoldDB" id="A0A2P7AQ47"/>
<gene>
    <name evidence="2" type="ORF">CU103_29960</name>
</gene>
<dbReference type="RefSeq" id="WP_106667681.1">
    <property type="nucleotide sequence ID" value="NZ_PGGM01000024.1"/>
</dbReference>
<dbReference type="InterPro" id="IPR035965">
    <property type="entry name" value="PAS-like_dom_sf"/>
</dbReference>
<dbReference type="InterPro" id="IPR052155">
    <property type="entry name" value="Biofilm_reg_signaling"/>
</dbReference>
<dbReference type="EMBL" id="PGGM01000024">
    <property type="protein sequence ID" value="PSH56339.1"/>
    <property type="molecule type" value="Genomic_DNA"/>
</dbReference>
<evidence type="ECO:0000313" key="3">
    <source>
        <dbReference type="Proteomes" id="UP000241764"/>
    </source>
</evidence>
<dbReference type="SUPFAM" id="SSF55073">
    <property type="entry name" value="Nucleotide cyclase"/>
    <property type="match status" value="1"/>
</dbReference>
<dbReference type="SMART" id="SM00267">
    <property type="entry name" value="GGDEF"/>
    <property type="match status" value="1"/>
</dbReference>
<keyword evidence="3" id="KW-1185">Reference proteome</keyword>
<dbReference type="Proteomes" id="UP000241764">
    <property type="component" value="Unassembled WGS sequence"/>
</dbReference>
<protein>
    <submittedName>
        <fullName evidence="2">GGDEF domain-containing protein</fullName>
    </submittedName>
</protein>
<proteinExistence type="predicted"/>
<name>A0A2P7AQ47_9HYPH</name>
<dbReference type="CDD" id="cd01949">
    <property type="entry name" value="GGDEF"/>
    <property type="match status" value="1"/>
</dbReference>
<dbReference type="Pfam" id="PF00990">
    <property type="entry name" value="GGDEF"/>
    <property type="match status" value="1"/>
</dbReference>
<evidence type="ECO:0000259" key="1">
    <source>
        <dbReference type="PROSITE" id="PS50887"/>
    </source>
</evidence>
<dbReference type="PANTHER" id="PTHR44757:SF2">
    <property type="entry name" value="BIOFILM ARCHITECTURE MAINTENANCE PROTEIN MBAA"/>
    <property type="match status" value="1"/>
</dbReference>
<dbReference type="InterPro" id="IPR043128">
    <property type="entry name" value="Rev_trsase/Diguanyl_cyclase"/>
</dbReference>
<sequence length="340" mass="37401">MSEVSPRKPFSATRRILEMVPQSLQFLIRDQVARLKAELARKDAIILEQSLALAQSQKIFEKASAAAKIGVWQCSLPDETLEWTDVVYDLFDLPRGSPLDRKKAVACYSEEAAKELEKRRSNAIANRSGFGLDAEIVTAKGNRRWIRITASIECENDVPVRIFGMKQDITQQKILFDQTRYLAEFDAMTGLANRSQFQAKLAALCDTGDRSGALLLIDLDGFKKVNDTLGHAAGDECLQEMAVRLSQVCQNAKVVARIGGDEFGVLTGPEYDRNAIEAFAQRIVDALARPVEQGGRCFRSGASVGIAFVVDGDAPAELFKRADSALYAAKAAGRSAYRIF</sequence>
<dbReference type="Gene3D" id="3.30.450.20">
    <property type="entry name" value="PAS domain"/>
    <property type="match status" value="1"/>
</dbReference>
<dbReference type="InterPro" id="IPR029787">
    <property type="entry name" value="Nucleotide_cyclase"/>
</dbReference>
<dbReference type="PANTHER" id="PTHR44757">
    <property type="entry name" value="DIGUANYLATE CYCLASE DGCP"/>
    <property type="match status" value="1"/>
</dbReference>
<dbReference type="SUPFAM" id="SSF55785">
    <property type="entry name" value="PYP-like sensor domain (PAS domain)"/>
    <property type="match status" value="1"/>
</dbReference>
<feature type="domain" description="GGDEF" evidence="1">
    <location>
        <begin position="210"/>
        <end position="340"/>
    </location>
</feature>
<dbReference type="Gene3D" id="3.30.70.270">
    <property type="match status" value="1"/>
</dbReference>
<dbReference type="InterPro" id="IPR000160">
    <property type="entry name" value="GGDEF_dom"/>
</dbReference>
<evidence type="ECO:0000313" key="2">
    <source>
        <dbReference type="EMBL" id="PSH56339.1"/>
    </source>
</evidence>
<dbReference type="PROSITE" id="PS50887">
    <property type="entry name" value="GGDEF"/>
    <property type="match status" value="1"/>
</dbReference>
<accession>A0A2P7AQ47</accession>
<comment type="caution">
    <text evidence="2">The sequence shown here is derived from an EMBL/GenBank/DDBJ whole genome shotgun (WGS) entry which is preliminary data.</text>
</comment>
<dbReference type="OrthoDB" id="9812260at2"/>
<organism evidence="2 3">
    <name type="scientific">Phyllobacterium sophorae</name>
    <dbReference type="NCBI Taxonomy" id="1520277"/>
    <lineage>
        <taxon>Bacteria</taxon>
        <taxon>Pseudomonadati</taxon>
        <taxon>Pseudomonadota</taxon>
        <taxon>Alphaproteobacteria</taxon>
        <taxon>Hyphomicrobiales</taxon>
        <taxon>Phyllobacteriaceae</taxon>
        <taxon>Phyllobacterium</taxon>
    </lineage>
</organism>